<feature type="transmembrane region" description="Helical" evidence="6">
    <location>
        <begin position="524"/>
        <end position="543"/>
    </location>
</feature>
<dbReference type="InterPro" id="IPR004869">
    <property type="entry name" value="MMPL_dom"/>
</dbReference>
<feature type="transmembrane region" description="Helical" evidence="6">
    <location>
        <begin position="308"/>
        <end position="329"/>
    </location>
</feature>
<feature type="transmembrane region" description="Helical" evidence="6">
    <location>
        <begin position="274"/>
        <end position="302"/>
    </location>
</feature>
<organism evidence="8 9">
    <name type="scientific">Cellulomonas soli</name>
    <dbReference type="NCBI Taxonomy" id="931535"/>
    <lineage>
        <taxon>Bacteria</taxon>
        <taxon>Bacillati</taxon>
        <taxon>Actinomycetota</taxon>
        <taxon>Actinomycetes</taxon>
        <taxon>Micrococcales</taxon>
        <taxon>Cellulomonadaceae</taxon>
        <taxon>Cellulomonas</taxon>
    </lineage>
</organism>
<evidence type="ECO:0000256" key="1">
    <source>
        <dbReference type="ARBA" id="ARBA00004651"/>
    </source>
</evidence>
<evidence type="ECO:0000256" key="6">
    <source>
        <dbReference type="SAM" id="Phobius"/>
    </source>
</evidence>
<comment type="subcellular location">
    <subcellularLocation>
        <location evidence="1">Cell membrane</location>
        <topology evidence="1">Multi-pass membrane protein</topology>
    </subcellularLocation>
</comment>
<evidence type="ECO:0000313" key="8">
    <source>
        <dbReference type="EMBL" id="GEP70389.1"/>
    </source>
</evidence>
<accession>A0A512PGQ8</accession>
<feature type="transmembrane region" description="Helical" evidence="6">
    <location>
        <begin position="206"/>
        <end position="226"/>
    </location>
</feature>
<evidence type="ECO:0000256" key="3">
    <source>
        <dbReference type="ARBA" id="ARBA00022692"/>
    </source>
</evidence>
<feature type="transmembrane region" description="Helical" evidence="6">
    <location>
        <begin position="550"/>
        <end position="571"/>
    </location>
</feature>
<feature type="transmembrane region" description="Helical" evidence="6">
    <location>
        <begin position="591"/>
        <end position="612"/>
    </location>
</feature>
<protein>
    <submittedName>
        <fullName evidence="8">Membrane protein</fullName>
    </submittedName>
</protein>
<evidence type="ECO:0000259" key="7">
    <source>
        <dbReference type="PROSITE" id="PS50156"/>
    </source>
</evidence>
<feature type="transmembrane region" description="Helical" evidence="6">
    <location>
        <begin position="373"/>
        <end position="392"/>
    </location>
</feature>
<keyword evidence="2" id="KW-1003">Cell membrane</keyword>
<evidence type="ECO:0000256" key="4">
    <source>
        <dbReference type="ARBA" id="ARBA00022989"/>
    </source>
</evidence>
<dbReference type="InterPro" id="IPR050545">
    <property type="entry name" value="Mycobact_MmpL"/>
</dbReference>
<dbReference type="Gene3D" id="1.20.1640.10">
    <property type="entry name" value="Multidrug efflux transporter AcrB transmembrane domain"/>
    <property type="match status" value="2"/>
</dbReference>
<feature type="transmembrane region" description="Helical" evidence="6">
    <location>
        <begin position="182"/>
        <end position="199"/>
    </location>
</feature>
<dbReference type="SUPFAM" id="SSF82866">
    <property type="entry name" value="Multidrug efflux transporter AcrB transmembrane domain"/>
    <property type="match status" value="2"/>
</dbReference>
<dbReference type="PANTHER" id="PTHR33406:SF13">
    <property type="entry name" value="MEMBRANE PROTEIN YDFJ"/>
    <property type="match status" value="1"/>
</dbReference>
<keyword evidence="3 6" id="KW-0812">Transmembrane</keyword>
<gene>
    <name evidence="8" type="ORF">CSO01_31040</name>
</gene>
<dbReference type="EMBL" id="BKAL01000013">
    <property type="protein sequence ID" value="GEP70389.1"/>
    <property type="molecule type" value="Genomic_DNA"/>
</dbReference>
<sequence>MSTFLAKLGRFSARHRAVVVIAWLAVFAGLAGVIGVNGMGESAPDTIPGSRSTQALELMAQEFPSAQTATDAQTLQLVFAPDGGTVSDPAVAEQIQAVLAQAAALPGLESVSNPLDPASPYISADQSVAVSTLTFVGLDEDGQQASYDAALALQEQAPTDLGVQLGGNLVAIGAPEQGAGEMIGVLAAFLVLILTFGSLRAAGANLLVAAFGVGVGILGVFAYGSITPIGENSIILASMLGLAVGIDYGLFIVSRFQQEVRSGKTITDAIARATGTAGTAVVFAGATVIVALVALMVANIGFITEMGVAAAFGVLVAVLLSLTLLPVFLQTMGLKALSTKHRRDLAAGRLWTEDVAGKRGFLRSWGTLVVKRPLLSLLAGAAILITVALPVLSMKTAFTIPGGADPESTERTAYNLIVDKFGGVQSPLIVLAEGADVTGSTDQLEEALAALPGVAMVTPAEIGASGDIARVTIIPTGGPIEESTTDLVHTIRANEDTMVPGVSLEVTGETAIGIDQTAALNTALIKYVIVIVLISMALLVLMFRSILIPVIATAGYLLSVLASFGASTAVFQWGWNFPLVRAAQGDPMMSLLPILLVGVLFGLAMDYQVFLVSRIKEMHDRGMAPKDAIVEGFSRAAPVLAAAATIMTVVFAGFASSTFAIAAGIAFGLFIGVMADAFIVRLILMPAAMSLLGRSAWWIPRWLDKVLPRIDTEGHALQESTPEREPELVNA</sequence>
<feature type="transmembrane region" description="Helical" evidence="6">
    <location>
        <begin position="232"/>
        <end position="253"/>
    </location>
</feature>
<reference evidence="8 9" key="1">
    <citation type="submission" date="2019-07" db="EMBL/GenBank/DDBJ databases">
        <title>Whole genome shotgun sequence of Cellulomonas soli NBRC 109434.</title>
        <authorList>
            <person name="Hosoyama A."/>
            <person name="Uohara A."/>
            <person name="Ohji S."/>
            <person name="Ichikawa N."/>
        </authorList>
    </citation>
    <scope>NUCLEOTIDE SEQUENCE [LARGE SCALE GENOMIC DNA]</scope>
    <source>
        <strain evidence="8 9">NBRC 109434</strain>
    </source>
</reference>
<feature type="transmembrane region" description="Helical" evidence="6">
    <location>
        <begin position="661"/>
        <end position="684"/>
    </location>
</feature>
<dbReference type="GO" id="GO:0005886">
    <property type="term" value="C:plasma membrane"/>
    <property type="evidence" value="ECO:0007669"/>
    <property type="project" value="UniProtKB-SubCell"/>
</dbReference>
<keyword evidence="4 6" id="KW-1133">Transmembrane helix</keyword>
<feature type="transmembrane region" description="Helical" evidence="6">
    <location>
        <begin position="633"/>
        <end position="655"/>
    </location>
</feature>
<dbReference type="OrthoDB" id="7051771at2"/>
<keyword evidence="5 6" id="KW-0472">Membrane</keyword>
<feature type="domain" description="SSD" evidence="7">
    <location>
        <begin position="199"/>
        <end position="331"/>
    </location>
</feature>
<dbReference type="PANTHER" id="PTHR33406">
    <property type="entry name" value="MEMBRANE PROTEIN MJ1562-RELATED"/>
    <property type="match status" value="1"/>
</dbReference>
<evidence type="ECO:0000256" key="2">
    <source>
        <dbReference type="ARBA" id="ARBA00022475"/>
    </source>
</evidence>
<comment type="caution">
    <text evidence="8">The sequence shown here is derived from an EMBL/GenBank/DDBJ whole genome shotgun (WGS) entry which is preliminary data.</text>
</comment>
<evidence type="ECO:0000256" key="5">
    <source>
        <dbReference type="ARBA" id="ARBA00023136"/>
    </source>
</evidence>
<dbReference type="RefSeq" id="WP_146954176.1">
    <property type="nucleotide sequence ID" value="NZ_JACBZJ010000001.1"/>
</dbReference>
<dbReference type="InterPro" id="IPR000731">
    <property type="entry name" value="SSD"/>
</dbReference>
<proteinExistence type="predicted"/>
<dbReference type="Proteomes" id="UP000321798">
    <property type="component" value="Unassembled WGS sequence"/>
</dbReference>
<name>A0A512PGQ8_9CELL</name>
<dbReference type="AlphaFoldDB" id="A0A512PGQ8"/>
<keyword evidence="9" id="KW-1185">Reference proteome</keyword>
<dbReference type="PROSITE" id="PS50156">
    <property type="entry name" value="SSD"/>
    <property type="match status" value="1"/>
</dbReference>
<dbReference type="Pfam" id="PF03176">
    <property type="entry name" value="MMPL"/>
    <property type="match status" value="2"/>
</dbReference>
<evidence type="ECO:0000313" key="9">
    <source>
        <dbReference type="Proteomes" id="UP000321798"/>
    </source>
</evidence>